<accession>A0A376Y3C0</accession>
<protein>
    <submittedName>
        <fullName evidence="2">Putative alpha helix chain</fullName>
    </submittedName>
</protein>
<gene>
    <name evidence="2" type="primary">yggM</name>
    <name evidence="2" type="ORF">NCTC9117_01382</name>
</gene>
<dbReference type="InterPro" id="IPR009592">
    <property type="entry name" value="DUF1202"/>
</dbReference>
<organism evidence="2 3">
    <name type="scientific">Escherichia coli</name>
    <dbReference type="NCBI Taxonomy" id="562"/>
    <lineage>
        <taxon>Bacteria</taxon>
        <taxon>Pseudomonadati</taxon>
        <taxon>Pseudomonadota</taxon>
        <taxon>Gammaproteobacteria</taxon>
        <taxon>Enterobacterales</taxon>
        <taxon>Enterobacteriaceae</taxon>
        <taxon>Escherichia</taxon>
    </lineage>
</organism>
<evidence type="ECO:0000313" key="2">
    <source>
        <dbReference type="EMBL" id="STJ78835.1"/>
    </source>
</evidence>
<name>A0A376Y3C0_ECOLX</name>
<dbReference type="AlphaFoldDB" id="A0A376Y3C0"/>
<dbReference type="Pfam" id="PF06717">
    <property type="entry name" value="DUF1202"/>
    <property type="match status" value="1"/>
</dbReference>
<reference evidence="2 3" key="1">
    <citation type="submission" date="2018-06" db="EMBL/GenBank/DDBJ databases">
        <authorList>
            <consortium name="Pathogen Informatics"/>
            <person name="Doyle S."/>
        </authorList>
    </citation>
    <scope>NUCLEOTIDE SEQUENCE [LARGE SCALE GENOMIC DNA]</scope>
    <source>
        <strain evidence="2 3">NCTC9117</strain>
    </source>
</reference>
<evidence type="ECO:0000256" key="1">
    <source>
        <dbReference type="SAM" id="Coils"/>
    </source>
</evidence>
<evidence type="ECO:0000313" key="3">
    <source>
        <dbReference type="Proteomes" id="UP000254785"/>
    </source>
</evidence>
<sequence>MNFYSFQAAASDRGRVVDDIKTNNKYLIVNSEDFNYRFSQLETALNTQKNSIPALEKEVKALDKQMVAAQKAADAYWGKDANGKQMTREDAFKKIHQQRDEFNKQNDSEAFAVKYDKEVYQPAIAACHKQSEECYEVPIQQKRDFDINEQRRQTFLQSQKLSRKLQDDWITLEKGQYPLTMKVSEINSKKVAILMKIDDINQANERWKKDTEQLRRNGVIK</sequence>
<dbReference type="Proteomes" id="UP000254785">
    <property type="component" value="Unassembled WGS sequence"/>
</dbReference>
<feature type="coiled-coil region" evidence="1">
    <location>
        <begin position="45"/>
        <end position="72"/>
    </location>
</feature>
<proteinExistence type="predicted"/>
<dbReference type="EMBL" id="UGDC01000003">
    <property type="protein sequence ID" value="STJ78835.1"/>
    <property type="molecule type" value="Genomic_DNA"/>
</dbReference>
<keyword evidence="1" id="KW-0175">Coiled coil</keyword>